<dbReference type="InterPro" id="IPR028098">
    <property type="entry name" value="Glyco_trans_4-like_N"/>
</dbReference>
<evidence type="ECO:0000256" key="1">
    <source>
        <dbReference type="ARBA" id="ARBA00022679"/>
    </source>
</evidence>
<feature type="domain" description="Glycosyltransferase subfamily 4-like N-terminal" evidence="3">
    <location>
        <begin position="18"/>
        <end position="194"/>
    </location>
</feature>
<dbReference type="PANTHER" id="PTHR46401">
    <property type="entry name" value="GLYCOSYLTRANSFERASE WBBK-RELATED"/>
    <property type="match status" value="1"/>
</dbReference>
<organism evidence="4 5">
    <name type="scientific">Pseudoalteromonas ruthenica</name>
    <dbReference type="NCBI Taxonomy" id="151081"/>
    <lineage>
        <taxon>Bacteria</taxon>
        <taxon>Pseudomonadati</taxon>
        <taxon>Pseudomonadota</taxon>
        <taxon>Gammaproteobacteria</taxon>
        <taxon>Alteromonadales</taxon>
        <taxon>Pseudoalteromonadaceae</taxon>
        <taxon>Pseudoalteromonas</taxon>
    </lineage>
</organism>
<accession>A0A0F4PHR1</accession>
<reference evidence="4 5" key="1">
    <citation type="journal article" date="2015" name="BMC Genomics">
        <title>Genome mining reveals unlocked bioactive potential of marine Gram-negative bacteria.</title>
        <authorList>
            <person name="Machado H."/>
            <person name="Sonnenschein E.C."/>
            <person name="Melchiorsen J."/>
            <person name="Gram L."/>
        </authorList>
    </citation>
    <scope>NUCLEOTIDE SEQUENCE [LARGE SCALE GENOMIC DNA]</scope>
    <source>
        <strain evidence="4 5">S3137</strain>
    </source>
</reference>
<dbReference type="RefSeq" id="WP_045980392.1">
    <property type="nucleotide sequence ID" value="NZ_JXXY01000018.1"/>
</dbReference>
<keyword evidence="5" id="KW-1185">Reference proteome</keyword>
<evidence type="ECO:0000313" key="4">
    <source>
        <dbReference type="EMBL" id="KJY98701.1"/>
    </source>
</evidence>
<gene>
    <name evidence="4" type="ORF">TW72_13345</name>
</gene>
<dbReference type="AlphaFoldDB" id="A0A0F4PHR1"/>
<sequence>MHILYLHQYFATPKSNGGTRSYEMARRLVQDGYTVEFVTSSAFLNEVYEFKRGWNELHIEGIKLHVYHLPYSNTDSFVARILKFLRFSSVSIFKSFSIKTDLVFATSTPLTIGLPALLLKKLKKLPLVFEVRDLWPELPVAVGVIKNPLLIKLLKWFEACIYRNSRRVVALSPGMQAGIVRTGYPESKTTCIPNSCDVSLFNIPNQEGVAYKQQKLSFVGERKLIIYAGTFGLINDVEYIAHLAHAARSYDDLCFVAIGNGMCKADVIAKAKELGVYENNLYILDPIAKQEVIKLYSAADLSLSLFGPVPEMWNNSANKLFDALASQTPIAINYAGWQKDFIEESGCGLVLNNDLKDSVDKIESFLANSEKYTSAVKACQDLSHGQFSRDNLYEKFKKTIEDAYSEHD</sequence>
<protein>
    <submittedName>
        <fullName evidence="4">Glycosyl transferase family 1</fullName>
    </submittedName>
</protein>
<name>A0A0F4PHR1_9GAMM</name>
<evidence type="ECO:0000313" key="5">
    <source>
        <dbReference type="Proteomes" id="UP000033664"/>
    </source>
</evidence>
<dbReference type="SUPFAM" id="SSF53756">
    <property type="entry name" value="UDP-Glycosyltransferase/glycogen phosphorylase"/>
    <property type="match status" value="1"/>
</dbReference>
<dbReference type="Gene3D" id="3.40.50.2000">
    <property type="entry name" value="Glycogen Phosphorylase B"/>
    <property type="match status" value="2"/>
</dbReference>
<dbReference type="PANTHER" id="PTHR46401:SF2">
    <property type="entry name" value="GLYCOSYLTRANSFERASE WBBK-RELATED"/>
    <property type="match status" value="1"/>
</dbReference>
<evidence type="ECO:0000259" key="3">
    <source>
        <dbReference type="Pfam" id="PF13579"/>
    </source>
</evidence>
<dbReference type="GO" id="GO:0009103">
    <property type="term" value="P:lipopolysaccharide biosynthetic process"/>
    <property type="evidence" value="ECO:0007669"/>
    <property type="project" value="TreeGrafter"/>
</dbReference>
<dbReference type="PATRIC" id="fig|151081.8.peg.3338"/>
<dbReference type="Pfam" id="PF00534">
    <property type="entry name" value="Glycos_transf_1"/>
    <property type="match status" value="1"/>
</dbReference>
<keyword evidence="1 4" id="KW-0808">Transferase</keyword>
<proteinExistence type="predicted"/>
<comment type="caution">
    <text evidence="4">The sequence shown here is derived from an EMBL/GenBank/DDBJ whole genome shotgun (WGS) entry which is preliminary data.</text>
</comment>
<dbReference type="InterPro" id="IPR001296">
    <property type="entry name" value="Glyco_trans_1"/>
</dbReference>
<dbReference type="CDD" id="cd03794">
    <property type="entry name" value="GT4_WbuB-like"/>
    <property type="match status" value="1"/>
</dbReference>
<dbReference type="Proteomes" id="UP000033664">
    <property type="component" value="Unassembled WGS sequence"/>
</dbReference>
<dbReference type="GeneID" id="58229479"/>
<dbReference type="Pfam" id="PF13579">
    <property type="entry name" value="Glyco_trans_4_4"/>
    <property type="match status" value="1"/>
</dbReference>
<dbReference type="OrthoDB" id="9787293at2"/>
<evidence type="ECO:0000259" key="2">
    <source>
        <dbReference type="Pfam" id="PF00534"/>
    </source>
</evidence>
<dbReference type="GO" id="GO:0016757">
    <property type="term" value="F:glycosyltransferase activity"/>
    <property type="evidence" value="ECO:0007669"/>
    <property type="project" value="InterPro"/>
</dbReference>
<dbReference type="EMBL" id="JXXZ01000010">
    <property type="protein sequence ID" value="KJY98701.1"/>
    <property type="molecule type" value="Genomic_DNA"/>
</dbReference>
<feature type="domain" description="Glycosyl transferase family 1" evidence="2">
    <location>
        <begin position="213"/>
        <end position="377"/>
    </location>
</feature>